<reference evidence="14" key="1">
    <citation type="submission" date="2021-12" db="EMBL/GenBank/DDBJ databases">
        <authorList>
            <person name="King R."/>
        </authorList>
    </citation>
    <scope>NUCLEOTIDE SEQUENCE</scope>
</reference>
<sequence length="257" mass="29141">MEFIEDFNEIELHMSKFVGGEVFISKEYWSEGIAIIYINYPEKKNAMSGKMMVDFRKAIKELENWPDGKAVILTGLNENFCSGGDLAYTRKCSSKKDGFYLSSIMQDVLKRYRKLPMVTVSLIHGPTLGGGAEIAVFSDFILAADNVKLVQLLGERKSLDLLLNPRLLDANKSFEMGLATKIVSTEDKLNETMDFLRQYLKLDTVVIQNFKKAVYSATTENFDESINIERRLLCNVYGGPVHCQALKEKINHVKNKN</sequence>
<organism evidence="14 15">
    <name type="scientific">Brassicogethes aeneus</name>
    <name type="common">Rape pollen beetle</name>
    <name type="synonym">Meligethes aeneus</name>
    <dbReference type="NCBI Taxonomy" id="1431903"/>
    <lineage>
        <taxon>Eukaryota</taxon>
        <taxon>Metazoa</taxon>
        <taxon>Ecdysozoa</taxon>
        <taxon>Arthropoda</taxon>
        <taxon>Hexapoda</taxon>
        <taxon>Insecta</taxon>
        <taxon>Pterygota</taxon>
        <taxon>Neoptera</taxon>
        <taxon>Endopterygota</taxon>
        <taxon>Coleoptera</taxon>
        <taxon>Polyphaga</taxon>
        <taxon>Cucujiformia</taxon>
        <taxon>Nitidulidae</taxon>
        <taxon>Meligethinae</taxon>
        <taxon>Brassicogethes</taxon>
    </lineage>
</organism>
<dbReference type="InterPro" id="IPR001753">
    <property type="entry name" value="Enoyl-CoA_hydra/iso"/>
</dbReference>
<dbReference type="OrthoDB" id="448450at2759"/>
<dbReference type="GO" id="GO:0006635">
    <property type="term" value="P:fatty acid beta-oxidation"/>
    <property type="evidence" value="ECO:0007669"/>
    <property type="project" value="TreeGrafter"/>
</dbReference>
<evidence type="ECO:0000256" key="13">
    <source>
        <dbReference type="RuleBase" id="RU003707"/>
    </source>
</evidence>
<dbReference type="CDD" id="cd06558">
    <property type="entry name" value="crotonase-like"/>
    <property type="match status" value="1"/>
</dbReference>
<dbReference type="AlphaFoldDB" id="A0A9P0BFL1"/>
<dbReference type="SUPFAM" id="SSF52096">
    <property type="entry name" value="ClpP/crotonase"/>
    <property type="match status" value="1"/>
</dbReference>
<dbReference type="InterPro" id="IPR018376">
    <property type="entry name" value="Enoyl-CoA_hyd/isom_CS"/>
</dbReference>
<dbReference type="Proteomes" id="UP001154078">
    <property type="component" value="Chromosome 8"/>
</dbReference>
<accession>A0A9P0BFL1</accession>
<keyword evidence="3" id="KW-0963">Cytoplasm</keyword>
<dbReference type="PANTHER" id="PTHR11941:SF27">
    <property type="entry name" value="ETHYLMALONYL-COA DECARBOXYLASE"/>
    <property type="match status" value="1"/>
</dbReference>
<evidence type="ECO:0000256" key="8">
    <source>
        <dbReference type="ARBA" id="ARBA00039903"/>
    </source>
</evidence>
<dbReference type="PROSITE" id="PS00166">
    <property type="entry name" value="ENOYL_COA_HYDRATASE"/>
    <property type="match status" value="1"/>
</dbReference>
<evidence type="ECO:0000256" key="9">
    <source>
        <dbReference type="ARBA" id="ARBA00042052"/>
    </source>
</evidence>
<comment type="catalytic activity">
    <reaction evidence="5">
        <text>(2S)-ethylmalonyl-CoA + H(+) = butanoyl-CoA + CO2</text>
        <dbReference type="Rhea" id="RHEA:32131"/>
        <dbReference type="ChEBI" id="CHEBI:15378"/>
        <dbReference type="ChEBI" id="CHEBI:16526"/>
        <dbReference type="ChEBI" id="CHEBI:57371"/>
        <dbReference type="ChEBI" id="CHEBI:60909"/>
        <dbReference type="EC" id="4.1.1.94"/>
    </reaction>
    <physiologicalReaction direction="left-to-right" evidence="5">
        <dbReference type="Rhea" id="RHEA:32132"/>
    </physiologicalReaction>
</comment>
<evidence type="ECO:0000256" key="5">
    <source>
        <dbReference type="ARBA" id="ARBA00036343"/>
    </source>
</evidence>
<evidence type="ECO:0000256" key="6">
    <source>
        <dbReference type="ARBA" id="ARBA00036541"/>
    </source>
</evidence>
<evidence type="ECO:0000256" key="7">
    <source>
        <dbReference type="ARBA" id="ARBA00038883"/>
    </source>
</evidence>
<dbReference type="EMBL" id="OV121139">
    <property type="protein sequence ID" value="CAH0561813.1"/>
    <property type="molecule type" value="Genomic_DNA"/>
</dbReference>
<protein>
    <recommendedName>
        <fullName evidence="8">Ethylmalonyl-CoA decarboxylase</fullName>
        <ecNumber evidence="7">4.1.1.94</ecNumber>
    </recommendedName>
    <alternativeName>
        <fullName evidence="10">Enoyl-CoA hydratase domain-containing protein 1</fullName>
    </alternativeName>
    <alternativeName>
        <fullName evidence="9">Methylmalonyl-CoA decarboxylase</fullName>
    </alternativeName>
</protein>
<gene>
    <name evidence="14" type="ORF">MELIAE_LOCUS11137</name>
</gene>
<dbReference type="GO" id="GO:0005829">
    <property type="term" value="C:cytosol"/>
    <property type="evidence" value="ECO:0007669"/>
    <property type="project" value="UniProtKB-SubCell"/>
</dbReference>
<dbReference type="Gene3D" id="3.90.226.10">
    <property type="entry name" value="2-enoyl-CoA Hydratase, Chain A, domain 1"/>
    <property type="match status" value="2"/>
</dbReference>
<keyword evidence="15" id="KW-1185">Reference proteome</keyword>
<evidence type="ECO:0000313" key="15">
    <source>
        <dbReference type="Proteomes" id="UP001154078"/>
    </source>
</evidence>
<name>A0A9P0BFL1_BRAAE</name>
<dbReference type="GO" id="GO:0004492">
    <property type="term" value="F:methyl/ethyl malonyl-CoA decarboxylase activity"/>
    <property type="evidence" value="ECO:0007669"/>
    <property type="project" value="UniProtKB-EC"/>
</dbReference>
<comment type="similarity">
    <text evidence="2 13">Belongs to the enoyl-CoA hydratase/isomerase family.</text>
</comment>
<keyword evidence="4" id="KW-0456">Lyase</keyword>
<evidence type="ECO:0000313" key="14">
    <source>
        <dbReference type="EMBL" id="CAH0561813.1"/>
    </source>
</evidence>
<evidence type="ECO:0000256" key="1">
    <source>
        <dbReference type="ARBA" id="ARBA00004514"/>
    </source>
</evidence>
<comment type="catalytic activity">
    <reaction evidence="6">
        <text>(2R)-ethylmalonyl-CoA + H(+) = butanoyl-CoA + CO2</text>
        <dbReference type="Rhea" id="RHEA:59540"/>
        <dbReference type="ChEBI" id="CHEBI:15378"/>
        <dbReference type="ChEBI" id="CHEBI:16526"/>
        <dbReference type="ChEBI" id="CHEBI:57371"/>
        <dbReference type="ChEBI" id="CHEBI:85316"/>
        <dbReference type="EC" id="4.1.1.94"/>
    </reaction>
    <physiologicalReaction direction="left-to-right" evidence="6">
        <dbReference type="Rhea" id="RHEA:59541"/>
    </physiologicalReaction>
</comment>
<comment type="subcellular location">
    <subcellularLocation>
        <location evidence="1">Cytoplasm</location>
        <location evidence="1">Cytosol</location>
    </subcellularLocation>
</comment>
<evidence type="ECO:0000256" key="4">
    <source>
        <dbReference type="ARBA" id="ARBA00023239"/>
    </source>
</evidence>
<dbReference type="Pfam" id="PF00378">
    <property type="entry name" value="ECH_1"/>
    <property type="match status" value="1"/>
</dbReference>
<dbReference type="InterPro" id="IPR029045">
    <property type="entry name" value="ClpP/crotonase-like_dom_sf"/>
</dbReference>
<evidence type="ECO:0000256" key="11">
    <source>
        <dbReference type="ARBA" id="ARBA00047446"/>
    </source>
</evidence>
<evidence type="ECO:0000256" key="10">
    <source>
        <dbReference type="ARBA" id="ARBA00042182"/>
    </source>
</evidence>
<proteinExistence type="inferred from homology"/>
<evidence type="ECO:0000256" key="2">
    <source>
        <dbReference type="ARBA" id="ARBA00005254"/>
    </source>
</evidence>
<comment type="catalytic activity">
    <reaction evidence="11">
        <text>(S)-methylmalonyl-CoA + H(+) = propanoyl-CoA + CO2</text>
        <dbReference type="Rhea" id="RHEA:61340"/>
        <dbReference type="ChEBI" id="CHEBI:15378"/>
        <dbReference type="ChEBI" id="CHEBI:16526"/>
        <dbReference type="ChEBI" id="CHEBI:57327"/>
        <dbReference type="ChEBI" id="CHEBI:57392"/>
        <dbReference type="EC" id="4.1.1.94"/>
    </reaction>
    <physiologicalReaction direction="left-to-right" evidence="11">
        <dbReference type="Rhea" id="RHEA:61341"/>
    </physiologicalReaction>
</comment>
<evidence type="ECO:0000256" key="3">
    <source>
        <dbReference type="ARBA" id="ARBA00022490"/>
    </source>
</evidence>
<comment type="function">
    <text evidence="12">Decarboxylates ethylmalonyl-CoA, a potentially toxic metabolite, to form butyryl-CoA, suggesting it might be involved in metabolite proofreading. Acts preferentially on (S)-ethylmalonyl-CoA but also has some activity on the (R)-isomer. Also has methylmalonyl-CoA decarboxylase activity at lower level.</text>
</comment>
<dbReference type="PANTHER" id="PTHR11941">
    <property type="entry name" value="ENOYL-COA HYDRATASE-RELATED"/>
    <property type="match status" value="1"/>
</dbReference>
<evidence type="ECO:0000256" key="12">
    <source>
        <dbReference type="ARBA" id="ARBA00056546"/>
    </source>
</evidence>
<dbReference type="EC" id="4.1.1.94" evidence="7"/>